<dbReference type="RefSeq" id="WP_220269768.1">
    <property type="nucleotide sequence ID" value="NZ_QPJI01000016.1"/>
</dbReference>
<evidence type="ECO:0000313" key="2">
    <source>
        <dbReference type="Proteomes" id="UP000253647"/>
    </source>
</evidence>
<organism evidence="1 2">
    <name type="scientific">Marinobacter nauticus</name>
    <name type="common">Marinobacter hydrocarbonoclasticus</name>
    <name type="synonym">Marinobacter aquaeolei</name>
    <dbReference type="NCBI Taxonomy" id="2743"/>
    <lineage>
        <taxon>Bacteria</taxon>
        <taxon>Pseudomonadati</taxon>
        <taxon>Pseudomonadota</taxon>
        <taxon>Gammaproteobacteria</taxon>
        <taxon>Pseudomonadales</taxon>
        <taxon>Marinobacteraceae</taxon>
        <taxon>Marinobacter</taxon>
    </lineage>
</organism>
<accession>A0A368X7U3</accession>
<name>A0A368X7U3_MARNT</name>
<sequence length="80" mass="9656">MSRDNMPDDRVNQFHPRQVWETSRGGLWRVERIENGQAVFRQGFKGQGRIKRKDWDDVVNWVLYYDPEYDDEIPKEQVTA</sequence>
<dbReference type="EMBL" id="QPJI01000016">
    <property type="protein sequence ID" value="RCW64072.1"/>
    <property type="molecule type" value="Genomic_DNA"/>
</dbReference>
<dbReference type="Proteomes" id="UP000253647">
    <property type="component" value="Unassembled WGS sequence"/>
</dbReference>
<proteinExistence type="predicted"/>
<gene>
    <name evidence="1" type="ORF">DET61_116113</name>
</gene>
<reference evidence="1 2" key="1">
    <citation type="submission" date="2018-07" db="EMBL/GenBank/DDBJ databases">
        <title>Freshwater and sediment microbial communities from various areas in North America, analyzing microbe dynamics in response to fracking.</title>
        <authorList>
            <person name="Lamendella R."/>
        </authorList>
    </citation>
    <scope>NUCLEOTIDE SEQUENCE [LARGE SCALE GENOMIC DNA]</scope>
    <source>
        <strain evidence="1 2">105B</strain>
    </source>
</reference>
<dbReference type="AlphaFoldDB" id="A0A368X7U3"/>
<comment type="caution">
    <text evidence="1">The sequence shown here is derived from an EMBL/GenBank/DDBJ whole genome shotgun (WGS) entry which is preliminary data.</text>
</comment>
<evidence type="ECO:0000313" key="1">
    <source>
        <dbReference type="EMBL" id="RCW64072.1"/>
    </source>
</evidence>
<protein>
    <submittedName>
        <fullName evidence="1">Uncharacterized protein</fullName>
    </submittedName>
</protein>